<dbReference type="Proteomes" id="UP000669887">
    <property type="component" value="Unassembled WGS sequence"/>
</dbReference>
<protein>
    <submittedName>
        <fullName evidence="1">Resolvase</fullName>
    </submittedName>
</protein>
<dbReference type="EMBL" id="JAGFVQ010000004">
    <property type="protein sequence ID" value="MBO4139339.1"/>
    <property type="molecule type" value="Genomic_DNA"/>
</dbReference>
<gene>
    <name evidence="1" type="ORF">J5U46_04105</name>
</gene>
<comment type="caution">
    <text evidence="1">The sequence shown here is derived from an EMBL/GenBank/DDBJ whole genome shotgun (WGS) entry which is preliminary data.</text>
</comment>
<accession>A0AAW4JDA4</accession>
<reference evidence="1" key="1">
    <citation type="submission" date="2021-03" db="EMBL/GenBank/DDBJ databases">
        <title>X isolated from Micromonospora tulbaghiae.</title>
        <authorList>
            <person name="Stennett H.L."/>
        </authorList>
    </citation>
    <scope>NUCLEOTIDE SEQUENCE</scope>
    <source>
        <strain evidence="1">28M1-20</strain>
    </source>
</reference>
<name>A0AAW4JDA4_9ACTN</name>
<sequence length="246" mass="28046">MAVGDESSTRPPSYQGWKPELHARALALRRAGCPVGEIARALDVAKSTAYLWTRHLPLDPELVHRRRRIAQQARADAQWSAHRAARDAARAAVVAESADWVRRLDRRELLLIGAAIYWCEGGKAKPWRPNDCRIKFVNSDPLLVMLFLRFLDAIEVPVEDRRFRVSIHETADDAAAVRWWAARVGVPPEGFQPTTIKRHRPLTRRKNVGVDYHGCLTVHVVGGVRLYWRIEGIMKGMSDEDPRRDR</sequence>
<evidence type="ECO:0000313" key="1">
    <source>
        <dbReference type="EMBL" id="MBO4139339.1"/>
    </source>
</evidence>
<organism evidence="1 2">
    <name type="scientific">Micromonospora tulbaghiae</name>
    <dbReference type="NCBI Taxonomy" id="479978"/>
    <lineage>
        <taxon>Bacteria</taxon>
        <taxon>Bacillati</taxon>
        <taxon>Actinomycetota</taxon>
        <taxon>Actinomycetes</taxon>
        <taxon>Micromonosporales</taxon>
        <taxon>Micromonosporaceae</taxon>
        <taxon>Micromonospora</taxon>
    </lineage>
</organism>
<proteinExistence type="predicted"/>
<dbReference type="RefSeq" id="WP_208576521.1">
    <property type="nucleotide sequence ID" value="NZ_JAGFVQ010000004.1"/>
</dbReference>
<dbReference type="AlphaFoldDB" id="A0AAW4JDA4"/>
<evidence type="ECO:0000313" key="2">
    <source>
        <dbReference type="Proteomes" id="UP000669887"/>
    </source>
</evidence>